<dbReference type="Pfam" id="PF11377">
    <property type="entry name" value="DUF3180"/>
    <property type="match status" value="1"/>
</dbReference>
<feature type="transmembrane region" description="Helical" evidence="1">
    <location>
        <begin position="77"/>
        <end position="99"/>
    </location>
</feature>
<evidence type="ECO:0000256" key="1">
    <source>
        <dbReference type="SAM" id="Phobius"/>
    </source>
</evidence>
<reference evidence="3" key="2">
    <citation type="submission" date="2015-05" db="EMBL/GenBank/DDBJ databases">
        <title>Complete genome sequence of Corynebacterium uterequi DSM 45634, isolated from the uterus of a maiden mare.</title>
        <authorList>
            <person name="Ruckert C."/>
            <person name="Albersmeier A."/>
            <person name="Winkler A."/>
            <person name="Tauch A."/>
        </authorList>
    </citation>
    <scope>NUCLEOTIDE SEQUENCE [LARGE SCALE GENOMIC DNA]</scope>
    <source>
        <strain evidence="3">DSM 45634</strain>
    </source>
</reference>
<dbReference type="STRING" id="1072256.CUTER_09525"/>
<accession>A0A0G3HIV7</accession>
<reference evidence="2 3" key="1">
    <citation type="journal article" date="2015" name="Genome Announc.">
        <title>Virulence Factor Genes Detected in the Complete Genome Sequence of Corynebacterium uterequi DSM 45634, Isolated from the Uterus of a Maiden Mare.</title>
        <authorList>
            <person name="Ruckert C."/>
            <person name="Kriete M."/>
            <person name="Jaenicke S."/>
            <person name="Winkler A."/>
            <person name="Tauch A."/>
        </authorList>
    </citation>
    <scope>NUCLEOTIDE SEQUENCE [LARGE SCALE GENOMIC DNA]</scope>
    <source>
        <strain evidence="2 3">DSM 45634</strain>
    </source>
</reference>
<evidence type="ECO:0000313" key="2">
    <source>
        <dbReference type="EMBL" id="AKK11873.1"/>
    </source>
</evidence>
<feature type="transmembrane region" description="Helical" evidence="1">
    <location>
        <begin position="119"/>
        <end position="139"/>
    </location>
</feature>
<dbReference type="OrthoDB" id="4426699at2"/>
<keyword evidence="3" id="KW-1185">Reference proteome</keyword>
<organism evidence="2 3">
    <name type="scientific">Corynebacterium uterequi</name>
    <dbReference type="NCBI Taxonomy" id="1072256"/>
    <lineage>
        <taxon>Bacteria</taxon>
        <taxon>Bacillati</taxon>
        <taxon>Actinomycetota</taxon>
        <taxon>Actinomycetes</taxon>
        <taxon>Mycobacteriales</taxon>
        <taxon>Corynebacteriaceae</taxon>
        <taxon>Corynebacterium</taxon>
    </lineage>
</organism>
<keyword evidence="1" id="KW-0812">Transmembrane</keyword>
<evidence type="ECO:0000313" key="3">
    <source>
        <dbReference type="Proteomes" id="UP000035548"/>
    </source>
</evidence>
<feature type="transmembrane region" description="Helical" evidence="1">
    <location>
        <begin position="36"/>
        <end position="56"/>
    </location>
</feature>
<proteinExistence type="predicted"/>
<name>A0A0G3HIV7_9CORY</name>
<dbReference type="AlphaFoldDB" id="A0A0G3HIV7"/>
<protein>
    <submittedName>
        <fullName evidence="2">Putative DUF3180 family protein</fullName>
    </submittedName>
</protein>
<keyword evidence="1" id="KW-1133">Transmembrane helix</keyword>
<gene>
    <name evidence="2" type="ORF">CUTER_09525</name>
</gene>
<dbReference type="Proteomes" id="UP000035548">
    <property type="component" value="Chromosome"/>
</dbReference>
<dbReference type="PATRIC" id="fig|1072256.5.peg.1876"/>
<dbReference type="RefSeq" id="WP_047260194.1">
    <property type="nucleotide sequence ID" value="NZ_CP011546.1"/>
</dbReference>
<keyword evidence="1" id="KW-0472">Membrane</keyword>
<dbReference type="EMBL" id="CP011546">
    <property type="protein sequence ID" value="AKK11873.1"/>
    <property type="molecule type" value="Genomic_DNA"/>
</dbReference>
<dbReference type="InterPro" id="IPR021517">
    <property type="entry name" value="DUF3180"/>
</dbReference>
<sequence length="155" mass="15730">MIRTPIAGLVVVYAFIAAAVGIVTCFFYSYFPPLPAIGPVTLWALVAMCVGLRALVRRNLDEGRIGLDRSQLNPLTVARILVVGQASAWTGAIMGGGYAGVATFVVPHAGQLVTAQAELPVVLAGALGGAVLAAAGVAVEKSCETPPPGSGETIS</sequence>
<dbReference type="KEGG" id="cut:CUTER_09525"/>
<feature type="transmembrane region" description="Helical" evidence="1">
    <location>
        <begin position="7"/>
        <end position="30"/>
    </location>
</feature>